<keyword evidence="3" id="KW-1185">Reference proteome</keyword>
<dbReference type="RefSeq" id="WP_138694728.1">
    <property type="nucleotide sequence ID" value="NZ_JBHSAZ010000026.1"/>
</dbReference>
<dbReference type="EMBL" id="VCKX01000162">
    <property type="protein sequence ID" value="TMR27666.1"/>
    <property type="molecule type" value="Genomic_DNA"/>
</dbReference>
<reference evidence="2 3" key="1">
    <citation type="submission" date="2019-05" db="EMBL/GenBank/DDBJ databases">
        <title>Draft genome sequence of Nonomuraea zeae DSM 100528.</title>
        <authorList>
            <person name="Saricaoglu S."/>
            <person name="Isik K."/>
        </authorList>
    </citation>
    <scope>NUCLEOTIDE SEQUENCE [LARGE SCALE GENOMIC DNA]</scope>
    <source>
        <strain evidence="2 3">DSM 100528</strain>
    </source>
</reference>
<evidence type="ECO:0000259" key="1">
    <source>
        <dbReference type="PROSITE" id="PS50943"/>
    </source>
</evidence>
<feature type="domain" description="HTH cro/C1-type" evidence="1">
    <location>
        <begin position="11"/>
        <end position="76"/>
    </location>
</feature>
<evidence type="ECO:0000313" key="2">
    <source>
        <dbReference type="EMBL" id="TMR27666.1"/>
    </source>
</evidence>
<dbReference type="AlphaFoldDB" id="A0A5S4G3X2"/>
<organism evidence="2 3">
    <name type="scientific">Nonomuraea zeae</name>
    <dbReference type="NCBI Taxonomy" id="1642303"/>
    <lineage>
        <taxon>Bacteria</taxon>
        <taxon>Bacillati</taxon>
        <taxon>Actinomycetota</taxon>
        <taxon>Actinomycetes</taxon>
        <taxon>Streptosporangiales</taxon>
        <taxon>Streptosporangiaceae</taxon>
        <taxon>Nonomuraea</taxon>
    </lineage>
</organism>
<evidence type="ECO:0000313" key="3">
    <source>
        <dbReference type="Proteomes" id="UP000306628"/>
    </source>
</evidence>
<dbReference type="Proteomes" id="UP000306628">
    <property type="component" value="Unassembled WGS sequence"/>
</dbReference>
<dbReference type="SUPFAM" id="SSF47413">
    <property type="entry name" value="lambda repressor-like DNA-binding domains"/>
    <property type="match status" value="1"/>
</dbReference>
<dbReference type="InterPro" id="IPR010982">
    <property type="entry name" value="Lambda_DNA-bd_dom_sf"/>
</dbReference>
<dbReference type="OrthoDB" id="3449038at2"/>
<dbReference type="Gene3D" id="1.10.260.40">
    <property type="entry name" value="lambda repressor-like DNA-binding domains"/>
    <property type="match status" value="1"/>
</dbReference>
<dbReference type="GO" id="GO:0003677">
    <property type="term" value="F:DNA binding"/>
    <property type="evidence" value="ECO:0007669"/>
    <property type="project" value="InterPro"/>
</dbReference>
<sequence length="105" mass="11988">MSKVPAWASRLRIERTRRGWSQRDLAGQLSKIAGRLLPEPENLVRRIRDHESGKHRPDDEYAEMYCRLYGLSESALFRAACCAAVKAPRNKSRPSQLDHSAIHCS</sequence>
<protein>
    <submittedName>
        <fullName evidence="2">Helix-turn-helix transcriptional regulator</fullName>
    </submittedName>
</protein>
<proteinExistence type="predicted"/>
<dbReference type="PROSITE" id="PS50943">
    <property type="entry name" value="HTH_CROC1"/>
    <property type="match status" value="1"/>
</dbReference>
<dbReference type="CDD" id="cd00093">
    <property type="entry name" value="HTH_XRE"/>
    <property type="match status" value="1"/>
</dbReference>
<gene>
    <name evidence="2" type="ORF">ETD85_38300</name>
</gene>
<accession>A0A5S4G3X2</accession>
<dbReference type="InterPro" id="IPR001387">
    <property type="entry name" value="Cro/C1-type_HTH"/>
</dbReference>
<name>A0A5S4G3X2_9ACTN</name>
<comment type="caution">
    <text evidence="2">The sequence shown here is derived from an EMBL/GenBank/DDBJ whole genome shotgun (WGS) entry which is preliminary data.</text>
</comment>